<name>M7TER6_EUTLA</name>
<dbReference type="KEGG" id="ela:UCREL1_7850"/>
<evidence type="ECO:0000313" key="2">
    <source>
        <dbReference type="Proteomes" id="UP000012174"/>
    </source>
</evidence>
<dbReference type="AlphaFoldDB" id="M7TER6"/>
<dbReference type="HOGENOM" id="CLU_1643701_0_0_1"/>
<evidence type="ECO:0000313" key="1">
    <source>
        <dbReference type="EMBL" id="EMR65175.1"/>
    </source>
</evidence>
<keyword evidence="2" id="KW-1185">Reference proteome</keyword>
<sequence length="161" mass="17147">MPRATAPHASAVATDWPPLQVLFHWATPAPRKQPAATPLYADTALIRSGYVAASTLAIIAPLEPPVTYTRSGSAAYSAMANLIMLPMAVLSPPPSRVSDCVDDTSQHVPLFGDDGHTVTYPFPSDPCFHGIAAFWKYDCAVDWHECSTITSGVFSTTLSGT</sequence>
<reference evidence="2" key="1">
    <citation type="journal article" date="2013" name="Genome Announc.">
        <title>Draft genome sequence of the grapevine dieback fungus Eutypa lata UCR-EL1.</title>
        <authorList>
            <person name="Blanco-Ulate B."/>
            <person name="Rolshausen P.E."/>
            <person name="Cantu D."/>
        </authorList>
    </citation>
    <scope>NUCLEOTIDE SEQUENCE [LARGE SCALE GENOMIC DNA]</scope>
    <source>
        <strain evidence="2">UCR-EL1</strain>
    </source>
</reference>
<dbReference type="Proteomes" id="UP000012174">
    <property type="component" value="Unassembled WGS sequence"/>
</dbReference>
<gene>
    <name evidence="1" type="ORF">UCREL1_7850</name>
</gene>
<proteinExistence type="predicted"/>
<accession>M7TER6</accession>
<organism evidence="1 2">
    <name type="scientific">Eutypa lata (strain UCR-EL1)</name>
    <name type="common">Grapevine dieback disease fungus</name>
    <name type="synonym">Eutypa armeniacae</name>
    <dbReference type="NCBI Taxonomy" id="1287681"/>
    <lineage>
        <taxon>Eukaryota</taxon>
        <taxon>Fungi</taxon>
        <taxon>Dikarya</taxon>
        <taxon>Ascomycota</taxon>
        <taxon>Pezizomycotina</taxon>
        <taxon>Sordariomycetes</taxon>
        <taxon>Xylariomycetidae</taxon>
        <taxon>Xylariales</taxon>
        <taxon>Diatrypaceae</taxon>
        <taxon>Eutypa</taxon>
    </lineage>
</organism>
<protein>
    <submittedName>
        <fullName evidence="1">Uncharacterized protein</fullName>
    </submittedName>
</protein>
<dbReference type="EMBL" id="KB706924">
    <property type="protein sequence ID" value="EMR65175.1"/>
    <property type="molecule type" value="Genomic_DNA"/>
</dbReference>